<reference evidence="1 2" key="1">
    <citation type="submission" date="2020-08" db="EMBL/GenBank/DDBJ databases">
        <title>Genomic Encyclopedia of Type Strains, Phase IV (KMG-V): Genome sequencing to study the core and pangenomes of soil and plant-associated prokaryotes.</title>
        <authorList>
            <person name="Whitman W."/>
        </authorList>
    </citation>
    <scope>NUCLEOTIDE SEQUENCE [LARGE SCALE GENOMIC DNA]</scope>
    <source>
        <strain evidence="1 2">SEMIA 4089</strain>
    </source>
</reference>
<dbReference type="AlphaFoldDB" id="A0A7W6R168"/>
<evidence type="ECO:0000313" key="1">
    <source>
        <dbReference type="EMBL" id="MBB4234623.1"/>
    </source>
</evidence>
<name>A0A7W6R168_9HYPH</name>
<accession>A0A7W6R168</accession>
<comment type="caution">
    <text evidence="1">The sequence shown here is derived from an EMBL/GenBank/DDBJ whole genome shotgun (WGS) entry which is preliminary data.</text>
</comment>
<organism evidence="1 2">
    <name type="scientific">Rhizobium esperanzae</name>
    <dbReference type="NCBI Taxonomy" id="1967781"/>
    <lineage>
        <taxon>Bacteria</taxon>
        <taxon>Pseudomonadati</taxon>
        <taxon>Pseudomonadota</taxon>
        <taxon>Alphaproteobacteria</taxon>
        <taxon>Hyphomicrobiales</taxon>
        <taxon>Rhizobiaceae</taxon>
        <taxon>Rhizobium/Agrobacterium group</taxon>
        <taxon>Rhizobium</taxon>
    </lineage>
</organism>
<proteinExistence type="predicted"/>
<evidence type="ECO:0000313" key="2">
    <source>
        <dbReference type="Proteomes" id="UP000540909"/>
    </source>
</evidence>
<dbReference type="Proteomes" id="UP000540909">
    <property type="component" value="Unassembled WGS sequence"/>
</dbReference>
<protein>
    <submittedName>
        <fullName evidence="1">Uncharacterized protein</fullName>
    </submittedName>
</protein>
<sequence>MNTANLQLEGLIMAMASISQAIVEKGLLTHEEMAVALSKAKKTVEDDNGPELSDANRAATLFPLRVLLLANEASQKGERLAFSSYAKLVAKLS</sequence>
<gene>
    <name evidence="1" type="ORF">GGD57_001179</name>
</gene>
<dbReference type="EMBL" id="JACIFY010000003">
    <property type="protein sequence ID" value="MBB4234623.1"/>
    <property type="molecule type" value="Genomic_DNA"/>
</dbReference>
<dbReference type="RefSeq" id="WP_184467747.1">
    <property type="nucleotide sequence ID" value="NZ_JACIFY010000003.1"/>
</dbReference>